<dbReference type="InterPro" id="IPR002471">
    <property type="entry name" value="Pept_S9_AS"/>
</dbReference>
<comment type="caution">
    <text evidence="5">The sequence shown here is derived from an EMBL/GenBank/DDBJ whole genome shotgun (WGS) entry which is preliminary data.</text>
</comment>
<gene>
    <name evidence="5" type="ORF">GCM10011494_37810</name>
</gene>
<dbReference type="PROSITE" id="PS00708">
    <property type="entry name" value="PRO_ENDOPEP_SER"/>
    <property type="match status" value="1"/>
</dbReference>
<feature type="transmembrane region" description="Helical" evidence="3">
    <location>
        <begin position="67"/>
        <end position="85"/>
    </location>
</feature>
<feature type="domain" description="AB hydrolase-1" evidence="4">
    <location>
        <begin position="121"/>
        <end position="360"/>
    </location>
</feature>
<dbReference type="GO" id="GO:0004252">
    <property type="term" value="F:serine-type endopeptidase activity"/>
    <property type="evidence" value="ECO:0007669"/>
    <property type="project" value="InterPro"/>
</dbReference>
<sequence length="372" mass="40930">MMRRIWAVLRFLGLWLGPALLLLAVYFHFHPVIPFTDGTAGPALAGAVVTAVACLFMRAPEWRRPRIIFAAVTALAFVYGGWRIWDESTGYRTQNLVFENRGARLAATLYLPDRPGKAPGIVWVHGSGPQTRSLVFPYSRYLARLGYAVLVFDKRGTGESTGRYGGGTPREICPENFNLLASDNAAALDVLAKRPEVRADRIGFVGVSQGGWITPRAAVLSGGKAAFMLLISAPTNTAQEIVRLERLRIGEVKGLDLGAVFAAFRPGGRDIPKGMNVDEAFAYAQTRPSHFPCPDFDPRPDLRALDIPAFWLLGDSDWIVPSRTTERNIDALRELGKPYEYRNIPGAGHAMLFAPKAPVLDTIQTWLAKVTR</sequence>
<dbReference type="Gene3D" id="3.40.50.1820">
    <property type="entry name" value="alpha/beta hydrolase"/>
    <property type="match status" value="1"/>
</dbReference>
<dbReference type="InterPro" id="IPR029058">
    <property type="entry name" value="AB_hydrolase_fold"/>
</dbReference>
<reference evidence="5" key="2">
    <citation type="submission" date="2020-09" db="EMBL/GenBank/DDBJ databases">
        <authorList>
            <person name="Sun Q."/>
            <person name="Zhou Y."/>
        </authorList>
    </citation>
    <scope>NUCLEOTIDE SEQUENCE</scope>
    <source>
        <strain evidence="5">CGMCC 1.15095</strain>
    </source>
</reference>
<feature type="transmembrane region" description="Helical" evidence="3">
    <location>
        <begin position="41"/>
        <end position="60"/>
    </location>
</feature>
<dbReference type="GO" id="GO:0006508">
    <property type="term" value="P:proteolysis"/>
    <property type="evidence" value="ECO:0007669"/>
    <property type="project" value="InterPro"/>
</dbReference>
<keyword evidence="6" id="KW-1185">Reference proteome</keyword>
<proteinExistence type="inferred from homology"/>
<evidence type="ECO:0000313" key="6">
    <source>
        <dbReference type="Proteomes" id="UP000608154"/>
    </source>
</evidence>
<evidence type="ECO:0000256" key="2">
    <source>
        <dbReference type="ARBA" id="ARBA00038115"/>
    </source>
</evidence>
<evidence type="ECO:0000256" key="3">
    <source>
        <dbReference type="SAM" id="Phobius"/>
    </source>
</evidence>
<dbReference type="InterPro" id="IPR000073">
    <property type="entry name" value="AB_hydrolase_1"/>
</dbReference>
<evidence type="ECO:0000313" key="5">
    <source>
        <dbReference type="EMBL" id="GGC15390.1"/>
    </source>
</evidence>
<dbReference type="Pfam" id="PF12697">
    <property type="entry name" value="Abhydrolase_6"/>
    <property type="match status" value="1"/>
</dbReference>
<keyword evidence="3" id="KW-1133">Transmembrane helix</keyword>
<dbReference type="PANTHER" id="PTHR22946">
    <property type="entry name" value="DIENELACTONE HYDROLASE DOMAIN-CONTAINING PROTEIN-RELATED"/>
    <property type="match status" value="1"/>
</dbReference>
<protein>
    <recommendedName>
        <fullName evidence="4">AB hydrolase-1 domain-containing protein</fullName>
    </recommendedName>
</protein>
<accession>A0A916TVH6</accession>
<keyword evidence="1" id="KW-0378">Hydrolase</keyword>
<evidence type="ECO:0000256" key="1">
    <source>
        <dbReference type="ARBA" id="ARBA00022801"/>
    </source>
</evidence>
<dbReference type="AlphaFoldDB" id="A0A916TVH6"/>
<dbReference type="EMBL" id="BMHK01000051">
    <property type="protein sequence ID" value="GGC15390.1"/>
    <property type="molecule type" value="Genomic_DNA"/>
</dbReference>
<dbReference type="SUPFAM" id="SSF53474">
    <property type="entry name" value="alpha/beta-Hydrolases"/>
    <property type="match status" value="1"/>
</dbReference>
<organism evidence="5 6">
    <name type="scientific">Novosphingobium endophyticum</name>
    <dbReference type="NCBI Taxonomy" id="1955250"/>
    <lineage>
        <taxon>Bacteria</taxon>
        <taxon>Pseudomonadati</taxon>
        <taxon>Pseudomonadota</taxon>
        <taxon>Alphaproteobacteria</taxon>
        <taxon>Sphingomonadales</taxon>
        <taxon>Sphingomonadaceae</taxon>
        <taxon>Novosphingobium</taxon>
    </lineage>
</organism>
<dbReference type="RefSeq" id="WP_188773120.1">
    <property type="nucleotide sequence ID" value="NZ_BMHK01000051.1"/>
</dbReference>
<reference evidence="5" key="1">
    <citation type="journal article" date="2014" name="Int. J. Syst. Evol. Microbiol.">
        <title>Complete genome sequence of Corynebacterium casei LMG S-19264T (=DSM 44701T), isolated from a smear-ripened cheese.</title>
        <authorList>
            <consortium name="US DOE Joint Genome Institute (JGI-PGF)"/>
            <person name="Walter F."/>
            <person name="Albersmeier A."/>
            <person name="Kalinowski J."/>
            <person name="Ruckert C."/>
        </authorList>
    </citation>
    <scope>NUCLEOTIDE SEQUENCE</scope>
    <source>
        <strain evidence="5">CGMCC 1.15095</strain>
    </source>
</reference>
<dbReference type="InterPro" id="IPR050261">
    <property type="entry name" value="FrsA_esterase"/>
</dbReference>
<dbReference type="Proteomes" id="UP000608154">
    <property type="component" value="Unassembled WGS sequence"/>
</dbReference>
<keyword evidence="3" id="KW-0812">Transmembrane</keyword>
<evidence type="ECO:0000259" key="4">
    <source>
        <dbReference type="Pfam" id="PF12697"/>
    </source>
</evidence>
<keyword evidence="3" id="KW-0472">Membrane</keyword>
<comment type="similarity">
    <text evidence="2">Belongs to the AB hydrolase superfamily. FUS2 hydrolase family.</text>
</comment>
<feature type="transmembrane region" description="Helical" evidence="3">
    <location>
        <begin position="7"/>
        <end position="29"/>
    </location>
</feature>
<name>A0A916TVH6_9SPHN</name>